<dbReference type="InterPro" id="IPR021125">
    <property type="entry name" value="DUF2127"/>
</dbReference>
<name>A0A1Y5S208_9RHOB</name>
<keyword evidence="1" id="KW-1133">Transmembrane helix</keyword>
<dbReference type="EMBL" id="FWFZ01000003">
    <property type="protein sequence ID" value="SLN28129.1"/>
    <property type="molecule type" value="Genomic_DNA"/>
</dbReference>
<sequence length="161" mass="17151">MSDTPGTHRTEHRLFVLTLLAKGMLGVVQLMTAAAIALGAANQLPAMADWLVSAELAEDPGDLFASRIIALAGNVPNGDVTFYGVYFAAHGLLHLGVVVALLSGAIWAYPAGIAVLAGFVIYQLADWLNTGGVMLPILSAIDLAVIWMTLIEWRNRRRGRA</sequence>
<dbReference type="AlphaFoldDB" id="A0A1Y5S208"/>
<accession>A0A1Y5S208</accession>
<gene>
    <name evidence="2" type="ORF">ROA7023_00937</name>
</gene>
<keyword evidence="1" id="KW-0812">Transmembrane</keyword>
<dbReference type="Proteomes" id="UP000193900">
    <property type="component" value="Unassembled WGS sequence"/>
</dbReference>
<dbReference type="RefSeq" id="WP_085877850.1">
    <property type="nucleotide sequence ID" value="NZ_FWFZ01000003.1"/>
</dbReference>
<reference evidence="2 3" key="1">
    <citation type="submission" date="2017-03" db="EMBL/GenBank/DDBJ databases">
        <authorList>
            <person name="Afonso C.L."/>
            <person name="Miller P.J."/>
            <person name="Scott M.A."/>
            <person name="Spackman E."/>
            <person name="Goraichik I."/>
            <person name="Dimitrov K.M."/>
            <person name="Suarez D.L."/>
            <person name="Swayne D.E."/>
        </authorList>
    </citation>
    <scope>NUCLEOTIDE SEQUENCE [LARGE SCALE GENOMIC DNA]</scope>
    <source>
        <strain evidence="2 3">CECT 7023</strain>
    </source>
</reference>
<keyword evidence="1" id="KW-0472">Membrane</keyword>
<dbReference type="OrthoDB" id="8393979at2"/>
<evidence type="ECO:0008006" key="4">
    <source>
        <dbReference type="Google" id="ProtNLM"/>
    </source>
</evidence>
<feature type="transmembrane region" description="Helical" evidence="1">
    <location>
        <begin position="131"/>
        <end position="151"/>
    </location>
</feature>
<proteinExistence type="predicted"/>
<feature type="transmembrane region" description="Helical" evidence="1">
    <location>
        <begin position="107"/>
        <end position="125"/>
    </location>
</feature>
<evidence type="ECO:0000256" key="1">
    <source>
        <dbReference type="SAM" id="Phobius"/>
    </source>
</evidence>
<protein>
    <recommendedName>
        <fullName evidence="4">DUF2127 domain-containing protein</fullName>
    </recommendedName>
</protein>
<keyword evidence="3" id="KW-1185">Reference proteome</keyword>
<feature type="transmembrane region" description="Helical" evidence="1">
    <location>
        <begin position="83"/>
        <end position="102"/>
    </location>
</feature>
<evidence type="ECO:0000313" key="3">
    <source>
        <dbReference type="Proteomes" id="UP000193900"/>
    </source>
</evidence>
<organism evidence="2 3">
    <name type="scientific">Roseisalinus antarcticus</name>
    <dbReference type="NCBI Taxonomy" id="254357"/>
    <lineage>
        <taxon>Bacteria</taxon>
        <taxon>Pseudomonadati</taxon>
        <taxon>Pseudomonadota</taxon>
        <taxon>Alphaproteobacteria</taxon>
        <taxon>Rhodobacterales</taxon>
        <taxon>Roseobacteraceae</taxon>
        <taxon>Roseisalinus</taxon>
    </lineage>
</organism>
<dbReference type="Pfam" id="PF09900">
    <property type="entry name" value="DUF2127"/>
    <property type="match status" value="1"/>
</dbReference>
<evidence type="ECO:0000313" key="2">
    <source>
        <dbReference type="EMBL" id="SLN28129.1"/>
    </source>
</evidence>